<dbReference type="InterPro" id="IPR000330">
    <property type="entry name" value="SNF2_N"/>
</dbReference>
<evidence type="ECO:0000256" key="4">
    <source>
        <dbReference type="ARBA" id="ARBA00022840"/>
    </source>
</evidence>
<dbReference type="InterPro" id="IPR014001">
    <property type="entry name" value="Helicase_ATP-bd"/>
</dbReference>
<dbReference type="PROSITE" id="PS51192">
    <property type="entry name" value="HELICASE_ATP_BIND_1"/>
    <property type="match status" value="1"/>
</dbReference>
<dbReference type="PANTHER" id="PTHR45766">
    <property type="entry name" value="DNA ANNEALING HELICASE AND ENDONUCLEASE ZRANB3 FAMILY MEMBER"/>
    <property type="match status" value="1"/>
</dbReference>
<dbReference type="GO" id="GO:0005524">
    <property type="term" value="F:ATP binding"/>
    <property type="evidence" value="ECO:0007669"/>
    <property type="project" value="UniProtKB-KW"/>
</dbReference>
<dbReference type="GO" id="GO:0006355">
    <property type="term" value="P:regulation of DNA-templated transcription"/>
    <property type="evidence" value="ECO:0007669"/>
    <property type="project" value="InterPro"/>
</dbReference>
<accession>A0AA48K794</accession>
<name>A0AA48K794_9BACT</name>
<evidence type="ECO:0000259" key="9">
    <source>
        <dbReference type="PROSITE" id="PS51192"/>
    </source>
</evidence>
<gene>
    <name evidence="11" type="primary">rapA</name>
    <name evidence="11" type="ORF">METEAL_07880</name>
</gene>
<keyword evidence="4" id="KW-0067">ATP-binding</keyword>
<feature type="domain" description="Helicase C-terminal" evidence="10">
    <location>
        <begin position="424"/>
        <end position="582"/>
    </location>
</feature>
<dbReference type="InterPro" id="IPR057342">
    <property type="entry name" value="DEXDc_RapA"/>
</dbReference>
<dbReference type="Gene3D" id="3.40.50.300">
    <property type="entry name" value="P-loop containing nucleotide triphosphate hydrolases"/>
    <property type="match status" value="1"/>
</dbReference>
<dbReference type="PROSITE" id="PS51194">
    <property type="entry name" value="HELICASE_CTER"/>
    <property type="match status" value="1"/>
</dbReference>
<evidence type="ECO:0000313" key="12">
    <source>
        <dbReference type="Proteomes" id="UP001238179"/>
    </source>
</evidence>
<evidence type="ECO:0000256" key="6">
    <source>
        <dbReference type="ARBA" id="ARBA00023125"/>
    </source>
</evidence>
<dbReference type="InterPro" id="IPR027417">
    <property type="entry name" value="P-loop_NTPase"/>
</dbReference>
<keyword evidence="8" id="KW-0804">Transcription</keyword>
<dbReference type="HAMAP" id="MF_01821">
    <property type="entry name" value="Helicase_RapA"/>
    <property type="match status" value="1"/>
</dbReference>
<evidence type="ECO:0000313" key="11">
    <source>
        <dbReference type="EMBL" id="BDU71614.1"/>
    </source>
</evidence>
<keyword evidence="5" id="KW-0805">Transcription regulation</keyword>
<dbReference type="Pfam" id="PF18339">
    <property type="entry name" value="Tudor_1_RapA"/>
    <property type="match status" value="1"/>
</dbReference>
<dbReference type="Pfam" id="PF00176">
    <property type="entry name" value="SNF2-rel_dom"/>
    <property type="match status" value="1"/>
</dbReference>
<dbReference type="AlphaFoldDB" id="A0AA48K794"/>
<evidence type="ECO:0000256" key="3">
    <source>
        <dbReference type="ARBA" id="ARBA00022806"/>
    </source>
</evidence>
<evidence type="ECO:0000256" key="7">
    <source>
        <dbReference type="ARBA" id="ARBA00023159"/>
    </source>
</evidence>
<dbReference type="Gene3D" id="6.10.140.1500">
    <property type="match status" value="1"/>
</dbReference>
<dbReference type="SUPFAM" id="SSF52540">
    <property type="entry name" value="P-loop containing nucleoside triphosphate hydrolases"/>
    <property type="match status" value="2"/>
</dbReference>
<dbReference type="RefSeq" id="WP_316414506.1">
    <property type="nucleotide sequence ID" value="NZ_AP027080.1"/>
</dbReference>
<evidence type="ECO:0000256" key="5">
    <source>
        <dbReference type="ARBA" id="ARBA00023015"/>
    </source>
</evidence>
<dbReference type="Proteomes" id="UP001238179">
    <property type="component" value="Chromosome"/>
</dbReference>
<dbReference type="GO" id="GO:0004386">
    <property type="term" value="F:helicase activity"/>
    <property type="evidence" value="ECO:0007669"/>
    <property type="project" value="UniProtKB-KW"/>
</dbReference>
<proteinExistence type="inferred from homology"/>
<dbReference type="GO" id="GO:0003677">
    <property type="term" value="F:DNA binding"/>
    <property type="evidence" value="ECO:0007669"/>
    <property type="project" value="UniProtKB-KW"/>
</dbReference>
<dbReference type="CDD" id="cd18793">
    <property type="entry name" value="SF2_C_SNF"/>
    <property type="match status" value="1"/>
</dbReference>
<dbReference type="InterPro" id="IPR022737">
    <property type="entry name" value="RapA_C"/>
</dbReference>
<evidence type="ECO:0000259" key="10">
    <source>
        <dbReference type="PROSITE" id="PS51194"/>
    </source>
</evidence>
<keyword evidence="7" id="KW-0010">Activator</keyword>
<evidence type="ECO:0000256" key="2">
    <source>
        <dbReference type="ARBA" id="ARBA00022801"/>
    </source>
</evidence>
<keyword evidence="6" id="KW-0238">DNA-binding</keyword>
<keyword evidence="1" id="KW-0547">Nucleotide-binding</keyword>
<dbReference type="SMART" id="SM00487">
    <property type="entry name" value="DEXDc"/>
    <property type="match status" value="1"/>
</dbReference>
<dbReference type="Gene3D" id="2.30.30.140">
    <property type="match status" value="1"/>
</dbReference>
<dbReference type="InterPro" id="IPR023949">
    <property type="entry name" value="Helicase_RapA"/>
</dbReference>
<dbReference type="Pfam" id="PF00271">
    <property type="entry name" value="Helicase_C"/>
    <property type="match status" value="1"/>
</dbReference>
<dbReference type="PANTHER" id="PTHR45766:SF6">
    <property type="entry name" value="SWI_SNF-RELATED MATRIX-ASSOCIATED ACTIN-DEPENDENT REGULATOR OF CHROMATIN SUBFAMILY A-LIKE PROTEIN 1"/>
    <property type="match status" value="1"/>
</dbReference>
<dbReference type="Pfam" id="PF12137">
    <property type="entry name" value="RapA_C"/>
    <property type="match status" value="1"/>
</dbReference>
<dbReference type="Pfam" id="PF18337">
    <property type="entry name" value="Tudor_RapA"/>
    <property type="match status" value="1"/>
</dbReference>
<dbReference type="InterPro" id="IPR040765">
    <property type="entry name" value="Tudor_1_RapA"/>
</dbReference>
<reference evidence="12" key="1">
    <citation type="journal article" date="2023" name="Int. J. Syst. Evol. Microbiol.">
        <title>Mesoterricola silvestris gen. nov., sp. nov., Mesoterricola sediminis sp. nov., Geothrix oryzae sp. nov., Geothrix edaphica sp. nov., Geothrix rubra sp. nov., and Geothrix limicola sp. nov., six novel members of Acidobacteriota isolated from soils.</title>
        <authorList>
            <person name="Itoh H."/>
            <person name="Sugisawa Y."/>
            <person name="Mise K."/>
            <person name="Xu Z."/>
            <person name="Kuniyasu M."/>
            <person name="Ushijima N."/>
            <person name="Kawano K."/>
            <person name="Kobayashi E."/>
            <person name="Shiratori Y."/>
            <person name="Masuda Y."/>
            <person name="Senoo K."/>
        </authorList>
    </citation>
    <scope>NUCLEOTIDE SEQUENCE [LARGE SCALE GENOMIC DNA]</scope>
    <source>
        <strain evidence="12">W79</strain>
    </source>
</reference>
<dbReference type="KEGG" id="msil:METEAL_07880"/>
<dbReference type="EMBL" id="AP027080">
    <property type="protein sequence ID" value="BDU71614.1"/>
    <property type="molecule type" value="Genomic_DNA"/>
</dbReference>
<dbReference type="CDD" id="cd18011">
    <property type="entry name" value="DEXDc_RapA"/>
    <property type="match status" value="1"/>
</dbReference>
<keyword evidence="2" id="KW-0378">Hydrolase</keyword>
<dbReference type="Gene3D" id="3.30.360.80">
    <property type="match status" value="1"/>
</dbReference>
<keyword evidence="12" id="KW-1185">Reference proteome</keyword>
<evidence type="ECO:0000256" key="1">
    <source>
        <dbReference type="ARBA" id="ARBA00022741"/>
    </source>
</evidence>
<dbReference type="SMART" id="SM00490">
    <property type="entry name" value="HELICc"/>
    <property type="match status" value="1"/>
</dbReference>
<keyword evidence="3" id="KW-0347">Helicase</keyword>
<dbReference type="InterPro" id="IPR038718">
    <property type="entry name" value="SNF2-like_sf"/>
</dbReference>
<organism evidence="11 12">
    <name type="scientific">Mesoterricola silvestris</name>
    <dbReference type="NCBI Taxonomy" id="2927979"/>
    <lineage>
        <taxon>Bacteria</taxon>
        <taxon>Pseudomonadati</taxon>
        <taxon>Acidobacteriota</taxon>
        <taxon>Holophagae</taxon>
        <taxon>Holophagales</taxon>
        <taxon>Holophagaceae</taxon>
        <taxon>Mesoterricola</taxon>
    </lineage>
</organism>
<dbReference type="Gene3D" id="2.30.30.930">
    <property type="match status" value="1"/>
</dbReference>
<dbReference type="Gene3D" id="3.40.50.10810">
    <property type="entry name" value="Tandem AAA-ATPase domain"/>
    <property type="match status" value="1"/>
</dbReference>
<feature type="domain" description="Helicase ATP-binding" evidence="9">
    <location>
        <begin position="159"/>
        <end position="323"/>
    </location>
</feature>
<dbReference type="GO" id="GO:0016817">
    <property type="term" value="F:hydrolase activity, acting on acid anhydrides"/>
    <property type="evidence" value="ECO:0007669"/>
    <property type="project" value="InterPro"/>
</dbReference>
<evidence type="ECO:0000256" key="8">
    <source>
        <dbReference type="ARBA" id="ARBA00023163"/>
    </source>
</evidence>
<sequence>MKEPFLPGQRWISRTEPDLGLGTVRQATDRSVTVHFGAAGETRTYASDQAPLRRVEYQAGDTVRDREDRSLVVEAVARRAGLLVYRGGGRELAEADLGDRLAFSDPLQRLLAGDLEEPGAFALRVAALEWQHRRRKSPARGFAGGRVELLPHQLHIASEVAGRLAPRVLLADEVGLGKTIEACLILHRLLLTGRAARVLILLPDSLVHQWFLELYRRFNLWFHIYDEDRCRALEAGGANPFLDDQLVLCGLGLLAGSPERARQALEAGWDLLVVDEAHHLEGAAYALVEALGAAVPSLLLLTATPEQLGVPGHFARLRLLDPHRFPDLDAYLRQADDYRAIADLAAGLLAPEPLPPPQAAALAALLGPDLGARLEESRPEALNALLDRHGTGRAMFRNTRAAVAGFPARIVHLAPLEPSPRDPRLDWLADLLRSTGDKVLLICSTRAQAEAIAQGLKPRVRVKAAVFHEGLTLVQRDRNAAWFAEPGGARILLCSEIGSEGRNFQFAHHLVLYDLPLDPDVLEQRIGRLDRIGQARDVEIHVPYPRGGAHEVLARWYHEGLDAFRTHLHGGRELLERFRDRLAAPGDVEGLVEATRAAREELRARLERGRDRLLELNSFRPGASAALLDELRRLDGDRALEGFLLTLFDRLPVDVEEVGPRTYQLGSMGVLAEALPGLSADGLTVTFDRERALAREELQFLTWDHPLVSGALDLLLGGGGGTSCFGRWPDPKASALYLEAVYVLACAAPPQLHVDRFLPPTPLRVVVDAQGRDLTAALPRALLARSARPAAGQGLLARPEVRQELLPRMLARAGGLAEARAPRLLAKARQDLAAHLDREIERLRALRRVNGGVSEGDIEGLLHQKAALDTHLREARLRLDAIHLVHRG</sequence>
<dbReference type="InterPro" id="IPR040766">
    <property type="entry name" value="Tudor_2_RapA"/>
</dbReference>
<dbReference type="InterPro" id="IPR001650">
    <property type="entry name" value="Helicase_C-like"/>
</dbReference>
<dbReference type="InterPro" id="IPR049730">
    <property type="entry name" value="SNF2/RAD54-like_C"/>
</dbReference>
<protein>
    <submittedName>
        <fullName evidence="11">RNA polymerase-associated protein RapA</fullName>
    </submittedName>
</protein>